<reference evidence="12" key="3">
    <citation type="submission" date="2022-06" db="UniProtKB">
        <authorList>
            <consortium name="EnsemblMetazoa"/>
        </authorList>
    </citation>
    <scope>IDENTIFICATION</scope>
</reference>
<evidence type="ECO:0000259" key="10">
    <source>
        <dbReference type="PROSITE" id="PS50157"/>
    </source>
</evidence>
<feature type="compositionally biased region" description="Polar residues" evidence="9">
    <location>
        <begin position="393"/>
        <end position="408"/>
    </location>
</feature>
<dbReference type="Pfam" id="PF00096">
    <property type="entry name" value="zf-C2H2"/>
    <property type="match status" value="2"/>
</dbReference>
<keyword evidence="3 8" id="KW-0863">Zinc-finger</keyword>
<dbReference type="OrthoDB" id="8113227at2759"/>
<organism evidence="11">
    <name type="scientific">Sarcoptes scabiei</name>
    <name type="common">Itch mite</name>
    <name type="synonym">Acarus scabiei</name>
    <dbReference type="NCBI Taxonomy" id="52283"/>
    <lineage>
        <taxon>Eukaryota</taxon>
        <taxon>Metazoa</taxon>
        <taxon>Ecdysozoa</taxon>
        <taxon>Arthropoda</taxon>
        <taxon>Chelicerata</taxon>
        <taxon>Arachnida</taxon>
        <taxon>Acari</taxon>
        <taxon>Acariformes</taxon>
        <taxon>Sarcoptiformes</taxon>
        <taxon>Astigmata</taxon>
        <taxon>Psoroptidia</taxon>
        <taxon>Sarcoptoidea</taxon>
        <taxon>Sarcoptidae</taxon>
        <taxon>Sarcoptinae</taxon>
        <taxon>Sarcoptes</taxon>
    </lineage>
</organism>
<keyword evidence="7" id="KW-0539">Nucleus</keyword>
<evidence type="ECO:0000313" key="13">
    <source>
        <dbReference type="Proteomes" id="UP000070412"/>
    </source>
</evidence>
<dbReference type="SMART" id="SM00355">
    <property type="entry name" value="ZnF_C2H2"/>
    <property type="match status" value="5"/>
</dbReference>
<evidence type="ECO:0000256" key="7">
    <source>
        <dbReference type="ARBA" id="ARBA00023242"/>
    </source>
</evidence>
<reference evidence="13" key="1">
    <citation type="journal article" date="2020" name="PLoS Negl. Trop. Dis.">
        <title>High-quality nuclear genome for Sarcoptes scabiei-A critical resource for a neglected parasite.</title>
        <authorList>
            <person name="Korhonen P.K."/>
            <person name="Gasser R.B."/>
            <person name="Ma G."/>
            <person name="Wang T."/>
            <person name="Stroehlein A.J."/>
            <person name="Young N.D."/>
            <person name="Ang C.S."/>
            <person name="Fernando D.D."/>
            <person name="Lu H.C."/>
            <person name="Taylor S."/>
            <person name="Reynolds S.L."/>
            <person name="Mofiz E."/>
            <person name="Najaraj S.H."/>
            <person name="Gowda H."/>
            <person name="Madugundu A."/>
            <person name="Renuse S."/>
            <person name="Holt D."/>
            <person name="Pandey A."/>
            <person name="Papenfuss A.T."/>
            <person name="Fischer K."/>
        </authorList>
    </citation>
    <scope>NUCLEOTIDE SEQUENCE [LARGE SCALE GENOMIC DNA]</scope>
</reference>
<evidence type="ECO:0000256" key="5">
    <source>
        <dbReference type="ARBA" id="ARBA00023015"/>
    </source>
</evidence>
<dbReference type="Proteomes" id="UP000070412">
    <property type="component" value="Unassembled WGS sequence"/>
</dbReference>
<reference evidence="11" key="2">
    <citation type="submission" date="2020-01" db="EMBL/GenBank/DDBJ databases">
        <authorList>
            <person name="Korhonen P.K.K."/>
            <person name="Guangxu M.G."/>
            <person name="Wang T.W."/>
            <person name="Stroehlein A.J.S."/>
            <person name="Young N.D."/>
            <person name="Ang C.-S.A."/>
            <person name="Fernando D.W.F."/>
            <person name="Lu H.L."/>
            <person name="Taylor S.T."/>
            <person name="Ehtesham M.E.M."/>
            <person name="Najaraj S.H.N."/>
            <person name="Harsha G.H.G."/>
            <person name="Madugundu A.M."/>
            <person name="Renuse S.R."/>
            <person name="Holt D.H."/>
            <person name="Pandey A.P."/>
            <person name="Papenfuss A.P."/>
            <person name="Gasser R.B.G."/>
            <person name="Fischer K.F."/>
        </authorList>
    </citation>
    <scope>NUCLEOTIDE SEQUENCE</scope>
    <source>
        <strain evidence="11">SSS_KF_BRIS2020</strain>
    </source>
</reference>
<feature type="domain" description="C2H2-type" evidence="10">
    <location>
        <begin position="470"/>
        <end position="497"/>
    </location>
</feature>
<dbReference type="InterPro" id="IPR013087">
    <property type="entry name" value="Znf_C2H2_type"/>
</dbReference>
<feature type="domain" description="C2H2-type" evidence="10">
    <location>
        <begin position="500"/>
        <end position="529"/>
    </location>
</feature>
<dbReference type="InterPro" id="IPR051061">
    <property type="entry name" value="Zinc_finger_trans_reg"/>
</dbReference>
<evidence type="ECO:0000256" key="1">
    <source>
        <dbReference type="ARBA" id="ARBA00004123"/>
    </source>
</evidence>
<evidence type="ECO:0000256" key="9">
    <source>
        <dbReference type="SAM" id="MobiDB-lite"/>
    </source>
</evidence>
<keyword evidence="13" id="KW-1185">Reference proteome</keyword>
<dbReference type="PROSITE" id="PS50157">
    <property type="entry name" value="ZINC_FINGER_C2H2_2"/>
    <property type="match status" value="4"/>
</dbReference>
<dbReference type="Gene3D" id="3.30.160.60">
    <property type="entry name" value="Classic Zinc Finger"/>
    <property type="match status" value="4"/>
</dbReference>
<feature type="region of interest" description="Disordered" evidence="9">
    <location>
        <begin position="393"/>
        <end position="432"/>
    </location>
</feature>
<evidence type="ECO:0000256" key="4">
    <source>
        <dbReference type="ARBA" id="ARBA00022833"/>
    </source>
</evidence>
<evidence type="ECO:0000256" key="3">
    <source>
        <dbReference type="ARBA" id="ARBA00022771"/>
    </source>
</evidence>
<keyword evidence="4" id="KW-0862">Zinc</keyword>
<gene>
    <name evidence="11" type="ORF">SSS_5958</name>
</gene>
<dbReference type="AlphaFoldDB" id="A0A834RBC2"/>
<feature type="domain" description="C2H2-type" evidence="10">
    <location>
        <begin position="592"/>
        <end position="622"/>
    </location>
</feature>
<proteinExistence type="predicted"/>
<dbReference type="PANTHER" id="PTHR46179:SF13">
    <property type="entry name" value="C2H2-TYPE DOMAIN-CONTAINING PROTEIN"/>
    <property type="match status" value="1"/>
</dbReference>
<comment type="subcellular location">
    <subcellularLocation>
        <location evidence="1">Nucleus</location>
    </subcellularLocation>
</comment>
<keyword evidence="5" id="KW-0805">Transcription regulation</keyword>
<protein>
    <submittedName>
        <fullName evidence="11">Zinc finger protein</fullName>
    </submittedName>
</protein>
<dbReference type="PANTHER" id="PTHR46179">
    <property type="entry name" value="ZINC FINGER PROTEIN"/>
    <property type="match status" value="1"/>
</dbReference>
<dbReference type="GO" id="GO:0005634">
    <property type="term" value="C:nucleus"/>
    <property type="evidence" value="ECO:0007669"/>
    <property type="project" value="UniProtKB-SubCell"/>
</dbReference>
<dbReference type="EMBL" id="WVUK01000055">
    <property type="protein sequence ID" value="KAF7493705.1"/>
    <property type="molecule type" value="Genomic_DNA"/>
</dbReference>
<dbReference type="EnsemblMetazoa" id="SSS_5958s_mrna">
    <property type="protein sequence ID" value="KAF7493705.1"/>
    <property type="gene ID" value="SSS_5958"/>
</dbReference>
<name>A0A834RBC2_SARSC</name>
<evidence type="ECO:0000313" key="11">
    <source>
        <dbReference type="EMBL" id="KAF7493705.1"/>
    </source>
</evidence>
<evidence type="ECO:0000256" key="8">
    <source>
        <dbReference type="PROSITE-ProRule" id="PRU00042"/>
    </source>
</evidence>
<keyword evidence="2" id="KW-0479">Metal-binding</keyword>
<dbReference type="GO" id="GO:0006357">
    <property type="term" value="P:regulation of transcription by RNA polymerase II"/>
    <property type="evidence" value="ECO:0007669"/>
    <property type="project" value="TreeGrafter"/>
</dbReference>
<sequence>MFALDDNQQRILLRILNEIHTQIVDYIAEQHRKQNDSKKSSMETPTSSLSTVTVTVINRKADQNNDKSATIKTWKSPHIIDSFNFANRNNLVDFVWNSMYFFKSFFKHSFDLEFDSKSKNLIALLCFFYDKSLFEHVDFNRIFENENQSTISLSSSSSSTGQYQQNSTDTSIIGDKSLNVMQSESNHCNTTTINVDNSFSNVEVYNDDNQQMSFSDAHDHSQQQIYLPTISNLNSSISPDFHTSSSSSSFQQLNFSQLQHQQHLTIENSTRNYQNLKDLTLIILLIIVIFYKLRHLLPEINSRVANNWNCLLNFEQNLHQSFLHENFISILQKEYQKQRQNNRKRLELIDQEIKVLEKISKSLLNKELEISINRSMNNRTDLKEIKILSLNNTTNRPRSISPNQQQFNLPEHQSPSPSPPPQQPHQPSIESVKSTLTNSPVIIMPNEIIINKNFLLKTVDPLKGSTNLYRYCHVCGKQFKTKYKLNRHLYVHKDPSEKPFLCNWENCSYRSISRNDLNRHRMIHTGEKPYVCDVEGCDKRYSRSDKLRHHKLTAHLKDSIGKKEHLCIWPGCNFRCLNKPELNRHQLTHEAIKCDFVGCEKIFDKMEKLRKHREQDHLQAQSSSDLVTVREISFSQLPISITSTPDVINLERLPSGNTHQTQHLTPIPDSDHSNLIGDSNGHIQSPYANNQQLGLDKSLTTTIAISSDKHIIDQSQQQHQNVSVWSS</sequence>
<dbReference type="GO" id="GO:0008270">
    <property type="term" value="F:zinc ion binding"/>
    <property type="evidence" value="ECO:0007669"/>
    <property type="project" value="UniProtKB-KW"/>
</dbReference>
<evidence type="ECO:0000256" key="6">
    <source>
        <dbReference type="ARBA" id="ARBA00023163"/>
    </source>
</evidence>
<dbReference type="SUPFAM" id="SSF57667">
    <property type="entry name" value="beta-beta-alpha zinc fingers"/>
    <property type="match status" value="3"/>
</dbReference>
<dbReference type="PROSITE" id="PS00028">
    <property type="entry name" value="ZINC_FINGER_C2H2_1"/>
    <property type="match status" value="3"/>
</dbReference>
<evidence type="ECO:0000256" key="2">
    <source>
        <dbReference type="ARBA" id="ARBA00022723"/>
    </source>
</evidence>
<evidence type="ECO:0000313" key="12">
    <source>
        <dbReference type="EnsemblMetazoa" id="KAF7493705.1"/>
    </source>
</evidence>
<dbReference type="InterPro" id="IPR036236">
    <property type="entry name" value="Znf_C2H2_sf"/>
</dbReference>
<feature type="domain" description="C2H2-type" evidence="10">
    <location>
        <begin position="530"/>
        <end position="560"/>
    </location>
</feature>
<accession>A0A834RBC2</accession>
<keyword evidence="6" id="KW-0804">Transcription</keyword>